<protein>
    <submittedName>
        <fullName evidence="2">Carboxypeptidase regulatory-like domain-containing protein</fullName>
    </submittedName>
</protein>
<evidence type="ECO:0000256" key="1">
    <source>
        <dbReference type="SAM" id="SignalP"/>
    </source>
</evidence>
<keyword evidence="2" id="KW-0121">Carboxypeptidase</keyword>
<dbReference type="Proteomes" id="UP000309215">
    <property type="component" value="Unassembled WGS sequence"/>
</dbReference>
<name>A0A4U1J9M7_9BACT</name>
<feature type="signal peptide" evidence="1">
    <location>
        <begin position="1"/>
        <end position="21"/>
    </location>
</feature>
<sequence length="591" mass="62672">MKRAFFLTSAFFVLAAMPALSGCFALEGVGADAVNACSSDEDCEGGGVCVSVDGFPTCVGTKVDLPGLILEVRPTAEANTGANTPYLVPFGGEGFVAQSSAGLVVDHDIALSHVVVSPIELFVDYDYKGCPLSPEGKLQADFTFYRDAQHAGLPDHEAKAVIQPGSTDAYSVEIPPGIYDVHVVPRAPENCPAPPPPPMYYRGIDVSQGGKIDLHLSAAPRLISGSIAFPEGKDLNGWSIEVVEPKHGIPISRTQVLTVDPPFALFTTYNLEYYWDFGLESSPILRLRPPPDDPDAPKFFWQVASLSPLNPDSKNIQADLTLIDLDAVGRSVMSTVVDAHGAPVVATVSFRSLELSGNASNSAIYSAVVDTDTEGRFTVLLPPGKYRVTTHPTFDLTKAVTTEDGFEVPADGDCVCGKGFTVRDKSVVSGEVVLPNGSPLSFGSASVFPSRTPARPYLSRSLLADAPASQPMSTPLGFAGEFSLLADPGLADLVVVPPSDSLYPWIANPQVKILVGQPFDFNTLVLPYPVVLRGEVRDPLGKIVPNATVRAWMPVTASGTEETVVIQIAEGATDFAGRYKLPLAPSLALSR</sequence>
<dbReference type="EMBL" id="SSMQ01000022">
    <property type="protein sequence ID" value="TKD05119.1"/>
    <property type="molecule type" value="Genomic_DNA"/>
</dbReference>
<evidence type="ECO:0000313" key="3">
    <source>
        <dbReference type="Proteomes" id="UP000309215"/>
    </source>
</evidence>
<reference evidence="2 3" key="1">
    <citation type="submission" date="2019-04" db="EMBL/GenBank/DDBJ databases">
        <authorList>
            <person name="Li Y."/>
            <person name="Wang J."/>
        </authorList>
    </citation>
    <scope>NUCLEOTIDE SEQUENCE [LARGE SCALE GENOMIC DNA]</scope>
    <source>
        <strain evidence="2 3">DSM 14668</strain>
    </source>
</reference>
<accession>A0A4U1J9M7</accession>
<keyword evidence="2" id="KW-0378">Hydrolase</keyword>
<gene>
    <name evidence="2" type="ORF">E8A74_21475</name>
</gene>
<dbReference type="Gene3D" id="2.60.40.1120">
    <property type="entry name" value="Carboxypeptidase-like, regulatory domain"/>
    <property type="match status" value="1"/>
</dbReference>
<keyword evidence="3" id="KW-1185">Reference proteome</keyword>
<dbReference type="AlphaFoldDB" id="A0A4U1J9M7"/>
<feature type="chain" id="PRO_5020887996" evidence="1">
    <location>
        <begin position="22"/>
        <end position="591"/>
    </location>
</feature>
<organism evidence="2 3">
    <name type="scientific">Polyangium fumosum</name>
    <dbReference type="NCBI Taxonomy" id="889272"/>
    <lineage>
        <taxon>Bacteria</taxon>
        <taxon>Pseudomonadati</taxon>
        <taxon>Myxococcota</taxon>
        <taxon>Polyangia</taxon>
        <taxon>Polyangiales</taxon>
        <taxon>Polyangiaceae</taxon>
        <taxon>Polyangium</taxon>
    </lineage>
</organism>
<comment type="caution">
    <text evidence="2">The sequence shown here is derived from an EMBL/GenBank/DDBJ whole genome shotgun (WGS) entry which is preliminary data.</text>
</comment>
<evidence type="ECO:0000313" key="2">
    <source>
        <dbReference type="EMBL" id="TKD05119.1"/>
    </source>
</evidence>
<dbReference type="OrthoDB" id="5506026at2"/>
<keyword evidence="2" id="KW-0645">Protease</keyword>
<keyword evidence="1" id="KW-0732">Signal</keyword>
<proteinExistence type="predicted"/>
<dbReference type="PROSITE" id="PS51257">
    <property type="entry name" value="PROKAR_LIPOPROTEIN"/>
    <property type="match status" value="1"/>
</dbReference>
<dbReference type="GO" id="GO:0004180">
    <property type="term" value="F:carboxypeptidase activity"/>
    <property type="evidence" value="ECO:0007669"/>
    <property type="project" value="UniProtKB-KW"/>
</dbReference>